<proteinExistence type="predicted"/>
<dbReference type="AlphaFoldDB" id="A0A212T5R0"/>
<evidence type="ECO:0000256" key="1">
    <source>
        <dbReference type="ARBA" id="ARBA00022603"/>
    </source>
</evidence>
<dbReference type="PANTHER" id="PTHR47816">
    <property type="entry name" value="RIBOSOMAL RNA SMALL SUBUNIT METHYLTRANSFERASE C"/>
    <property type="match status" value="1"/>
</dbReference>
<dbReference type="CDD" id="cd02440">
    <property type="entry name" value="AdoMet_MTases"/>
    <property type="match status" value="1"/>
</dbReference>
<dbReference type="Gene3D" id="3.40.50.150">
    <property type="entry name" value="Vaccinia Virus protein VP39"/>
    <property type="match status" value="1"/>
</dbReference>
<dbReference type="PANTHER" id="PTHR47816:SF4">
    <property type="entry name" value="RIBOSOMAL RNA SMALL SUBUNIT METHYLTRANSFERASE C"/>
    <property type="match status" value="1"/>
</dbReference>
<reference evidence="4 5" key="1">
    <citation type="submission" date="2017-06" db="EMBL/GenBank/DDBJ databases">
        <authorList>
            <person name="Kim H.J."/>
            <person name="Triplett B.A."/>
        </authorList>
    </citation>
    <scope>NUCLEOTIDE SEQUENCE [LARGE SCALE GENOMIC DNA]</scope>
    <source>
        <strain evidence="4 5">DSM 22179</strain>
    </source>
</reference>
<sequence length="237" mass="25160">MNSSPEHYFSAEPATPEQRRTLTVRLAGRELQVVTAGGIFSPDHVDHATAFLVEHCPVPEGLVARAAETDGAEGGAPVTLLDIGCGWGPIALALALQAPGAAVWAVEVNQRAAELARENAHAADLLAASPGAPGITVATPDEVPAEVTFDGIWSNPPIRVGKEALHGILRQWIPRLAPGASAWLVVGKQLGAPSLLTWLNREFSEKPSPYELKSGGFTAERVGRHKQSWVLEVTRQD</sequence>
<name>A0A212T5R0_9MICO</name>
<protein>
    <submittedName>
        <fullName evidence="4">Methyltransferase small domain-containing protein</fullName>
    </submittedName>
</protein>
<feature type="domain" description="Methyltransferase small" evidence="3">
    <location>
        <begin position="30"/>
        <end position="204"/>
    </location>
</feature>
<gene>
    <name evidence="4" type="ORF">SAMN05445756_0465</name>
</gene>
<dbReference type="OrthoDB" id="9764961at2"/>
<keyword evidence="5" id="KW-1185">Reference proteome</keyword>
<dbReference type="InterPro" id="IPR007848">
    <property type="entry name" value="Small_mtfrase_dom"/>
</dbReference>
<dbReference type="GO" id="GO:0032259">
    <property type="term" value="P:methylation"/>
    <property type="evidence" value="ECO:0007669"/>
    <property type="project" value="UniProtKB-KW"/>
</dbReference>
<keyword evidence="2 4" id="KW-0808">Transferase</keyword>
<dbReference type="GO" id="GO:0008757">
    <property type="term" value="F:S-adenosylmethionine-dependent methyltransferase activity"/>
    <property type="evidence" value="ECO:0007669"/>
    <property type="project" value="InterPro"/>
</dbReference>
<dbReference type="SUPFAM" id="SSF53335">
    <property type="entry name" value="S-adenosyl-L-methionine-dependent methyltransferases"/>
    <property type="match status" value="1"/>
</dbReference>
<evidence type="ECO:0000313" key="5">
    <source>
        <dbReference type="Proteomes" id="UP000198122"/>
    </source>
</evidence>
<dbReference type="InterPro" id="IPR029063">
    <property type="entry name" value="SAM-dependent_MTases_sf"/>
</dbReference>
<dbReference type="RefSeq" id="WP_088817471.1">
    <property type="nucleotide sequence ID" value="NZ_FYEZ01000001.1"/>
</dbReference>
<dbReference type="Proteomes" id="UP000198122">
    <property type="component" value="Unassembled WGS sequence"/>
</dbReference>
<accession>A0A212T5R0</accession>
<dbReference type="InterPro" id="IPR046977">
    <property type="entry name" value="RsmC/RlmG"/>
</dbReference>
<dbReference type="Pfam" id="PF05175">
    <property type="entry name" value="MTS"/>
    <property type="match status" value="1"/>
</dbReference>
<evidence type="ECO:0000313" key="4">
    <source>
        <dbReference type="EMBL" id="SNC61355.1"/>
    </source>
</evidence>
<evidence type="ECO:0000256" key="2">
    <source>
        <dbReference type="ARBA" id="ARBA00022679"/>
    </source>
</evidence>
<keyword evidence="1 4" id="KW-0489">Methyltransferase</keyword>
<organism evidence="4 5">
    <name type="scientific">Kytococcus aerolatus</name>
    <dbReference type="NCBI Taxonomy" id="592308"/>
    <lineage>
        <taxon>Bacteria</taxon>
        <taxon>Bacillati</taxon>
        <taxon>Actinomycetota</taxon>
        <taxon>Actinomycetes</taxon>
        <taxon>Micrococcales</taxon>
        <taxon>Kytococcaceae</taxon>
        <taxon>Kytococcus</taxon>
    </lineage>
</organism>
<dbReference type="EMBL" id="FYEZ01000001">
    <property type="protein sequence ID" value="SNC61355.1"/>
    <property type="molecule type" value="Genomic_DNA"/>
</dbReference>
<evidence type="ECO:0000259" key="3">
    <source>
        <dbReference type="Pfam" id="PF05175"/>
    </source>
</evidence>